<protein>
    <recommendedName>
        <fullName evidence="7">Embryo defective 2219</fullName>
    </recommendedName>
</protein>
<evidence type="ECO:0000256" key="4">
    <source>
        <dbReference type="SAM" id="MobiDB-lite"/>
    </source>
</evidence>
<keyword evidence="2" id="KW-0806">Transcription termination</keyword>
<keyword evidence="2" id="KW-0804">Transcription</keyword>
<evidence type="ECO:0000313" key="6">
    <source>
        <dbReference type="Proteomes" id="UP000596660"/>
    </source>
</evidence>
<feature type="region of interest" description="Disordered" evidence="4">
    <location>
        <begin position="468"/>
        <end position="510"/>
    </location>
</feature>
<dbReference type="AlphaFoldDB" id="A0A803LDR6"/>
<dbReference type="PANTHER" id="PTHR13068">
    <property type="entry name" value="CGI-12 PROTEIN-RELATED"/>
    <property type="match status" value="1"/>
</dbReference>
<dbReference type="InterPro" id="IPR003690">
    <property type="entry name" value="MTERF"/>
</dbReference>
<dbReference type="OMA" id="MLLRYNI"/>
<evidence type="ECO:0000313" key="5">
    <source>
        <dbReference type="EnsemblPlants" id="AUR62011322-RA:cds"/>
    </source>
</evidence>
<dbReference type="GO" id="GO:0006353">
    <property type="term" value="P:DNA-templated transcription termination"/>
    <property type="evidence" value="ECO:0007669"/>
    <property type="project" value="UniProtKB-KW"/>
</dbReference>
<dbReference type="Gramene" id="AUR62011322-RA">
    <property type="protein sequence ID" value="AUR62011322-RA:cds"/>
    <property type="gene ID" value="AUR62011322"/>
</dbReference>
<name>A0A803LDR6_CHEQI</name>
<comment type="similarity">
    <text evidence="1">Belongs to the mTERF family.</text>
</comment>
<dbReference type="Gene3D" id="1.25.70.10">
    <property type="entry name" value="Transcription termination factor 3, mitochondrial"/>
    <property type="match status" value="1"/>
</dbReference>
<dbReference type="InterPro" id="IPR038538">
    <property type="entry name" value="MTERF_sf"/>
</dbReference>
<feature type="compositionally biased region" description="Low complexity" evidence="4">
    <location>
        <begin position="487"/>
        <end position="499"/>
    </location>
</feature>
<keyword evidence="6" id="KW-1185">Reference proteome</keyword>
<dbReference type="Proteomes" id="UP000596660">
    <property type="component" value="Unplaced"/>
</dbReference>
<evidence type="ECO:0000256" key="2">
    <source>
        <dbReference type="ARBA" id="ARBA00022472"/>
    </source>
</evidence>
<proteinExistence type="inferred from homology"/>
<dbReference type="GO" id="GO:0003676">
    <property type="term" value="F:nucleic acid binding"/>
    <property type="evidence" value="ECO:0007669"/>
    <property type="project" value="InterPro"/>
</dbReference>
<gene>
    <name evidence="5" type="primary">LOC110698464</name>
</gene>
<reference evidence="5" key="2">
    <citation type="submission" date="2021-03" db="UniProtKB">
        <authorList>
            <consortium name="EnsemblPlants"/>
        </authorList>
    </citation>
    <scope>IDENTIFICATION</scope>
</reference>
<sequence>MKAIKIRREVCLEIFIDFLVRKGKFGITYSKNMGSNLGDFIDLVMIEAAALKKVPEFSSFSFNARARKFIEESNVVPLIRWLKHNSLSHPQIGRIICMAKGDVQLIREHVEWLKSIHVNGRYIGVVFTRVGETILRHSIEEMDEIVVYLEKKGVRRDWMGYVISRCPELLAFSMEEVKTRVSFYTDMGMNNHDFGTMVYDFPKVLGYFALEEMKQKVNYLKEFGLGDNDVGRLLAFKPQLMACSIEERWKPLLKFLYYLGIDRDGMRRMLVIKPMVFCVDMEATIVPKVRFLQDLGITDDAIGRMLVRFPPLLTYSLYKKIRPVVVFLLTKAGVTQKNIAKVVALAPELLGCSIAHKLDGNVKYYLSLGISLRLLGEMIADFPMLLRYNVELLRPKYRYLRRTMIRPLKDLIEFPRFFSYSLEDRIIPRHKVLLENQVNFKLRYMLASSDEEFKQRVKAAVEKRQRFESGATALHEEPADSETMDYSSVSELDSSSFRSNDPNIVLFDSG</sequence>
<reference evidence="5" key="1">
    <citation type="journal article" date="2017" name="Nature">
        <title>The genome of Chenopodium quinoa.</title>
        <authorList>
            <person name="Jarvis D.E."/>
            <person name="Ho Y.S."/>
            <person name="Lightfoot D.J."/>
            <person name="Schmoeckel S.M."/>
            <person name="Li B."/>
            <person name="Borm T.J.A."/>
            <person name="Ohyanagi H."/>
            <person name="Mineta K."/>
            <person name="Michell C.T."/>
            <person name="Saber N."/>
            <person name="Kharbatia N.M."/>
            <person name="Rupper R.R."/>
            <person name="Sharp A.R."/>
            <person name="Dally N."/>
            <person name="Boughton B.A."/>
            <person name="Woo Y.H."/>
            <person name="Gao G."/>
            <person name="Schijlen E.G.W.M."/>
            <person name="Guo X."/>
            <person name="Momin A.A."/>
            <person name="Negrao S."/>
            <person name="Al-Babili S."/>
            <person name="Gehring C."/>
            <person name="Roessner U."/>
            <person name="Jung C."/>
            <person name="Murphy K."/>
            <person name="Arold S.T."/>
            <person name="Gojobori T."/>
            <person name="van der Linden C.G."/>
            <person name="van Loo E.N."/>
            <person name="Jellen E.N."/>
            <person name="Maughan P.J."/>
            <person name="Tester M."/>
        </authorList>
    </citation>
    <scope>NUCLEOTIDE SEQUENCE [LARGE SCALE GENOMIC DNA]</scope>
    <source>
        <strain evidence="5">cv. PI 614886</strain>
    </source>
</reference>
<evidence type="ECO:0000256" key="1">
    <source>
        <dbReference type="ARBA" id="ARBA00007692"/>
    </source>
</evidence>
<organism evidence="5 6">
    <name type="scientific">Chenopodium quinoa</name>
    <name type="common">Quinoa</name>
    <dbReference type="NCBI Taxonomy" id="63459"/>
    <lineage>
        <taxon>Eukaryota</taxon>
        <taxon>Viridiplantae</taxon>
        <taxon>Streptophyta</taxon>
        <taxon>Embryophyta</taxon>
        <taxon>Tracheophyta</taxon>
        <taxon>Spermatophyta</taxon>
        <taxon>Magnoliopsida</taxon>
        <taxon>eudicotyledons</taxon>
        <taxon>Gunneridae</taxon>
        <taxon>Pentapetalae</taxon>
        <taxon>Caryophyllales</taxon>
        <taxon>Chenopodiaceae</taxon>
        <taxon>Chenopodioideae</taxon>
        <taxon>Atripliceae</taxon>
        <taxon>Chenopodium</taxon>
    </lineage>
</organism>
<dbReference type="EnsemblPlants" id="AUR62011322-RA">
    <property type="protein sequence ID" value="AUR62011322-RA:cds"/>
    <property type="gene ID" value="AUR62011322"/>
</dbReference>
<dbReference type="SMART" id="SM00733">
    <property type="entry name" value="Mterf"/>
    <property type="match status" value="8"/>
</dbReference>
<dbReference type="PANTHER" id="PTHR13068:SF98">
    <property type="entry name" value="TRANSCRIPTION TERMINATION FACTOR MTERF2, CHLOROPLASTIC"/>
    <property type="match status" value="1"/>
</dbReference>
<keyword evidence="2" id="KW-0805">Transcription regulation</keyword>
<evidence type="ECO:0008006" key="7">
    <source>
        <dbReference type="Google" id="ProtNLM"/>
    </source>
</evidence>
<keyword evidence="3" id="KW-0809">Transit peptide</keyword>
<accession>A0A803LDR6</accession>
<evidence type="ECO:0000256" key="3">
    <source>
        <dbReference type="ARBA" id="ARBA00022946"/>
    </source>
</evidence>
<dbReference type="Pfam" id="PF02536">
    <property type="entry name" value="mTERF"/>
    <property type="match status" value="2"/>
</dbReference>